<dbReference type="Pfam" id="PF09743">
    <property type="entry name" value="E3_UFM1_ligase"/>
    <property type="match status" value="1"/>
</dbReference>
<dbReference type="GO" id="GO:0061666">
    <property type="term" value="F:UFM1 ligase activity"/>
    <property type="evidence" value="ECO:0007669"/>
    <property type="project" value="InterPro"/>
</dbReference>
<dbReference type="InterPro" id="IPR018611">
    <property type="entry name" value="Ufl1"/>
</dbReference>
<dbReference type="EMBL" id="IAAA01004211">
    <property type="protein sequence ID" value="LAA02462.1"/>
    <property type="molecule type" value="mRNA"/>
</dbReference>
<feature type="compositionally biased region" description="Gly residues" evidence="7">
    <location>
        <begin position="427"/>
        <end position="438"/>
    </location>
</feature>
<dbReference type="OrthoDB" id="10258297at2759"/>
<sequence length="788" mass="88988">MSADWDEVKRLAADFQRAQLSSTIQKLSERNCIEIVKKLIELKLIEVIFTTDGKEYLTPSRLLKEIKDELIVHGGRINLVDLAQIIGVDYSHVETKANEFLNSESNTWMVLGQLITSDYLDHLAEEVNEKLHQVGEITIAEITKLYDLPGDFLTEVIHNRLGTIVHGQADTNDSRTFFTDSYVSQHTARIRGALSAITRPMPLSSIINHFKFPEKLFYCVVEDLIKEGRLAGSISGGRSERAIYVPDIYAKSQNEYIDSFFKQNGYLEYDAVARLGILDPKTYLKKKFKELTYFNSCCVGQNILSQIEAAIDEALNTKTWVDILSLLPSVFTQEDIQGIIATVTKSIAKQGSVVHVYCDTIVVSDEFIKSCQQSFEPLMTNKAKDDIANKPHLFTTPQNVQSAQAKKGTPPSKGRQEFKEDKKKKGSSGGKSGSGTGSQGRETKTKNVKRKYFTEKKTDDYGSDEETESQSKPQKLDLEFLSASEVEKHVKSLEQFRDCPDELITDIAVEIHRPLKKKYQEVAKALFESTSAGSSRRKQHADYQNNFTTLLSHILMFEKATELFSEDVCAQLLKHLLKTLCSDLVNMIVNYLAQEHGVAAVQSETSFTIEQRLKIINKFSEDIRQPLIKLHNSLNAKNLEDFHPAVETVLGAGICDMIVRKPDKKKERLVLANHRQSLLTQLSEASEPALCLHVAVLLIFQTHTHNMLHASGKFVPHIIVYLQRQVPFEVYELLATYQELVIKKLTPSDDEEEKKTIETTLVEKMSKIKEVAVTYKKSSISETDPSVH</sequence>
<feature type="domain" description="E3 UFM1-protein ligase 1-like N-terminal" evidence="8">
    <location>
        <begin position="7"/>
        <end position="284"/>
    </location>
</feature>
<dbReference type="GO" id="GO:0005789">
    <property type="term" value="C:endoplasmic reticulum membrane"/>
    <property type="evidence" value="ECO:0007669"/>
    <property type="project" value="TreeGrafter"/>
</dbReference>
<keyword evidence="5" id="KW-0833">Ubl conjugation pathway</keyword>
<evidence type="ECO:0000259" key="10">
    <source>
        <dbReference type="Pfam" id="PF25041"/>
    </source>
</evidence>
<dbReference type="PANTHER" id="PTHR31057:SF0">
    <property type="entry name" value="E3 UFM1-PROTEIN LIGASE 1"/>
    <property type="match status" value="1"/>
</dbReference>
<dbReference type="Pfam" id="PF25870">
    <property type="entry name" value="WHD_UFL1_5th"/>
    <property type="match status" value="1"/>
</dbReference>
<name>A0A2L2Y2R2_PARTP</name>
<evidence type="ECO:0000313" key="11">
    <source>
        <dbReference type="EMBL" id="LAA02462.1"/>
    </source>
</evidence>
<dbReference type="InterPro" id="IPR056580">
    <property type="entry name" value="Ufl1_dom"/>
</dbReference>
<dbReference type="GO" id="GO:0032434">
    <property type="term" value="P:regulation of proteasomal ubiquitin-dependent protein catabolic process"/>
    <property type="evidence" value="ECO:0007669"/>
    <property type="project" value="TreeGrafter"/>
</dbReference>
<proteinExistence type="evidence at transcript level"/>
<dbReference type="AlphaFoldDB" id="A0A2L2Y2R2"/>
<keyword evidence="4" id="KW-0808">Transferase</keyword>
<evidence type="ECO:0000256" key="6">
    <source>
        <dbReference type="ARBA" id="ARBA00030452"/>
    </source>
</evidence>
<evidence type="ECO:0000259" key="8">
    <source>
        <dbReference type="Pfam" id="PF09743"/>
    </source>
</evidence>
<dbReference type="Pfam" id="PF23659">
    <property type="entry name" value="UFL1"/>
    <property type="match status" value="1"/>
</dbReference>
<dbReference type="InterPro" id="IPR056579">
    <property type="entry name" value="Ufl1_N"/>
</dbReference>
<evidence type="ECO:0000256" key="1">
    <source>
        <dbReference type="ARBA" id="ARBA00003950"/>
    </source>
</evidence>
<evidence type="ECO:0000256" key="3">
    <source>
        <dbReference type="ARBA" id="ARBA00014160"/>
    </source>
</evidence>
<evidence type="ECO:0000256" key="2">
    <source>
        <dbReference type="ARBA" id="ARBA00010789"/>
    </source>
</evidence>
<evidence type="ECO:0000256" key="4">
    <source>
        <dbReference type="ARBA" id="ARBA00022679"/>
    </source>
</evidence>
<dbReference type="GO" id="GO:0034976">
    <property type="term" value="P:response to endoplasmic reticulum stress"/>
    <property type="evidence" value="ECO:0007669"/>
    <property type="project" value="TreeGrafter"/>
</dbReference>
<feature type="domain" description="E3 UFM1-protein ligase 1-like" evidence="9">
    <location>
        <begin position="540"/>
        <end position="662"/>
    </location>
</feature>
<evidence type="ECO:0000256" key="7">
    <source>
        <dbReference type="SAM" id="MobiDB-lite"/>
    </source>
</evidence>
<accession>A0A2L2Y2R2</accession>
<feature type="domain" description="E3 UFM1-protein ligase-like C-terminal" evidence="10">
    <location>
        <begin position="667"/>
        <end position="771"/>
    </location>
</feature>
<reference evidence="11" key="1">
    <citation type="journal article" date="2016" name="Mol. Ecol. Resour.">
        <title>Evaluation of the impact of RNA preservation methods of spiders for de novo transcriptome assembly.</title>
        <authorList>
            <person name="Kono N."/>
            <person name="Nakamura H."/>
            <person name="Ito Y."/>
            <person name="Tomita M."/>
            <person name="Arakawa K."/>
        </authorList>
    </citation>
    <scope>NUCLEOTIDE SEQUENCE</scope>
    <source>
        <tissue evidence="11">Whole body</tissue>
    </source>
</reference>
<comment type="function">
    <text evidence="1">E3 UFM1-protein ligase that mediates ufmylation of target proteins.</text>
</comment>
<evidence type="ECO:0000256" key="5">
    <source>
        <dbReference type="ARBA" id="ARBA00022786"/>
    </source>
</evidence>
<evidence type="ECO:0000259" key="9">
    <source>
        <dbReference type="Pfam" id="PF23659"/>
    </source>
</evidence>
<feature type="compositionally biased region" description="Polar residues" evidence="7">
    <location>
        <begin position="395"/>
        <end position="404"/>
    </location>
</feature>
<dbReference type="PANTHER" id="PTHR31057">
    <property type="entry name" value="E3 UFM1-PROTEIN LIGASE 1"/>
    <property type="match status" value="1"/>
</dbReference>
<keyword evidence="11" id="KW-0436">Ligase</keyword>
<dbReference type="InterPro" id="IPR056761">
    <property type="entry name" value="Ufl1-like_C"/>
</dbReference>
<dbReference type="GO" id="GO:1990592">
    <property type="term" value="P:protein K69-linked ufmylation"/>
    <property type="evidence" value="ECO:0007669"/>
    <property type="project" value="TreeGrafter"/>
</dbReference>
<organism evidence="11">
    <name type="scientific">Parasteatoda tepidariorum</name>
    <name type="common">Common house spider</name>
    <name type="synonym">Achaearanea tepidariorum</name>
    <dbReference type="NCBI Taxonomy" id="114398"/>
    <lineage>
        <taxon>Eukaryota</taxon>
        <taxon>Metazoa</taxon>
        <taxon>Ecdysozoa</taxon>
        <taxon>Arthropoda</taxon>
        <taxon>Chelicerata</taxon>
        <taxon>Arachnida</taxon>
        <taxon>Araneae</taxon>
        <taxon>Araneomorphae</taxon>
        <taxon>Entelegynae</taxon>
        <taxon>Araneoidea</taxon>
        <taxon>Theridiidae</taxon>
        <taxon>Parasteatoda</taxon>
    </lineage>
</organism>
<dbReference type="Pfam" id="PF25041">
    <property type="entry name" value="UFL1_C"/>
    <property type="match status" value="1"/>
</dbReference>
<feature type="compositionally biased region" description="Basic and acidic residues" evidence="7">
    <location>
        <begin position="414"/>
        <end position="423"/>
    </location>
</feature>
<feature type="region of interest" description="Disordered" evidence="7">
    <location>
        <begin position="394"/>
        <end position="476"/>
    </location>
</feature>
<protein>
    <recommendedName>
        <fullName evidence="3">E3 UFM1-protein ligase 1 homolog</fullName>
    </recommendedName>
    <alternativeName>
        <fullName evidence="6">E3 UFM1-protein transferase 1 homolog</fullName>
    </alternativeName>
</protein>
<comment type="similarity">
    <text evidence="2">Belongs to the UFL1 family.</text>
</comment>
<dbReference type="GO" id="GO:0016874">
    <property type="term" value="F:ligase activity"/>
    <property type="evidence" value="ECO:0007669"/>
    <property type="project" value="UniProtKB-KW"/>
</dbReference>